<gene>
    <name evidence="2" type="ORF">COX92_01525</name>
</gene>
<dbReference type="EMBL" id="PFOZ01000029">
    <property type="protein sequence ID" value="PIZ87331.1"/>
    <property type="molecule type" value="Genomic_DNA"/>
</dbReference>
<name>A0A2M7UUF5_9BACT</name>
<sequence>MKQSRSFTLIELLVVISIIGLLSSIVLV</sequence>
<accession>A0A2M7UUF5</accession>
<proteinExistence type="predicted"/>
<dbReference type="AlphaFoldDB" id="A0A2M7UUF5"/>
<dbReference type="SUPFAM" id="SSF54523">
    <property type="entry name" value="Pili subunits"/>
    <property type="match status" value="1"/>
</dbReference>
<comment type="caution">
    <text evidence="2">The sequence shown here is derived from an EMBL/GenBank/DDBJ whole genome shotgun (WGS) entry which is preliminary data.</text>
</comment>
<evidence type="ECO:0000256" key="1">
    <source>
        <dbReference type="SAM" id="Phobius"/>
    </source>
</evidence>
<protein>
    <recommendedName>
        <fullName evidence="4">Prepilin-type cleavage/methylation domain-containing protein</fullName>
    </recommendedName>
</protein>
<feature type="transmembrane region" description="Helical" evidence="1">
    <location>
        <begin position="7"/>
        <end position="27"/>
    </location>
</feature>
<keyword evidence="1" id="KW-0472">Membrane</keyword>
<evidence type="ECO:0000313" key="3">
    <source>
        <dbReference type="Proteomes" id="UP000229166"/>
    </source>
</evidence>
<dbReference type="Pfam" id="PF07963">
    <property type="entry name" value="N_methyl"/>
    <property type="match status" value="1"/>
</dbReference>
<organism evidence="2 3">
    <name type="scientific">Candidatus Nealsonbacteria bacterium CG_4_10_14_0_2_um_filter_40_15</name>
    <dbReference type="NCBI Taxonomy" id="1974682"/>
    <lineage>
        <taxon>Bacteria</taxon>
        <taxon>Candidatus Nealsoniibacteriota</taxon>
    </lineage>
</organism>
<dbReference type="InterPro" id="IPR012902">
    <property type="entry name" value="N_methyl_site"/>
</dbReference>
<evidence type="ECO:0008006" key="4">
    <source>
        <dbReference type="Google" id="ProtNLM"/>
    </source>
</evidence>
<dbReference type="InterPro" id="IPR045584">
    <property type="entry name" value="Pilin-like"/>
</dbReference>
<feature type="non-terminal residue" evidence="2">
    <location>
        <position position="28"/>
    </location>
</feature>
<keyword evidence="1" id="KW-1133">Transmembrane helix</keyword>
<evidence type="ECO:0000313" key="2">
    <source>
        <dbReference type="EMBL" id="PIZ87331.1"/>
    </source>
</evidence>
<reference evidence="3" key="1">
    <citation type="submission" date="2017-09" db="EMBL/GenBank/DDBJ databases">
        <title>Depth-based differentiation of microbial function through sediment-hosted aquifers and enrichment of novel symbionts in the deep terrestrial subsurface.</title>
        <authorList>
            <person name="Probst A.J."/>
            <person name="Ladd B."/>
            <person name="Jarett J.K."/>
            <person name="Geller-Mcgrath D.E."/>
            <person name="Sieber C.M.K."/>
            <person name="Emerson J.B."/>
            <person name="Anantharaman K."/>
            <person name="Thomas B.C."/>
            <person name="Malmstrom R."/>
            <person name="Stieglmeier M."/>
            <person name="Klingl A."/>
            <person name="Woyke T."/>
            <person name="Ryan C.M."/>
            <person name="Banfield J.F."/>
        </authorList>
    </citation>
    <scope>NUCLEOTIDE SEQUENCE [LARGE SCALE GENOMIC DNA]</scope>
</reference>
<dbReference type="Proteomes" id="UP000229166">
    <property type="component" value="Unassembled WGS sequence"/>
</dbReference>
<keyword evidence="1" id="KW-0812">Transmembrane</keyword>
<dbReference type="Gene3D" id="3.30.700.10">
    <property type="entry name" value="Glycoprotein, Type 4 Pilin"/>
    <property type="match status" value="1"/>
</dbReference>
<dbReference type="NCBIfam" id="TIGR02532">
    <property type="entry name" value="IV_pilin_GFxxxE"/>
    <property type="match status" value="1"/>
</dbReference>